<dbReference type="Proteomes" id="UP000823775">
    <property type="component" value="Unassembled WGS sequence"/>
</dbReference>
<feature type="non-terminal residue" evidence="1">
    <location>
        <position position="1"/>
    </location>
</feature>
<accession>A0ABS8TM96</accession>
<proteinExistence type="predicted"/>
<protein>
    <submittedName>
        <fullName evidence="1">Uncharacterized protein</fullName>
    </submittedName>
</protein>
<evidence type="ECO:0000313" key="1">
    <source>
        <dbReference type="EMBL" id="MCD7472328.1"/>
    </source>
</evidence>
<gene>
    <name evidence="1" type="ORF">HAX54_013475</name>
</gene>
<organism evidence="1 2">
    <name type="scientific">Datura stramonium</name>
    <name type="common">Jimsonweed</name>
    <name type="synonym">Common thornapple</name>
    <dbReference type="NCBI Taxonomy" id="4076"/>
    <lineage>
        <taxon>Eukaryota</taxon>
        <taxon>Viridiplantae</taxon>
        <taxon>Streptophyta</taxon>
        <taxon>Embryophyta</taxon>
        <taxon>Tracheophyta</taxon>
        <taxon>Spermatophyta</taxon>
        <taxon>Magnoliopsida</taxon>
        <taxon>eudicotyledons</taxon>
        <taxon>Gunneridae</taxon>
        <taxon>Pentapetalae</taxon>
        <taxon>asterids</taxon>
        <taxon>lamiids</taxon>
        <taxon>Solanales</taxon>
        <taxon>Solanaceae</taxon>
        <taxon>Solanoideae</taxon>
        <taxon>Datureae</taxon>
        <taxon>Datura</taxon>
    </lineage>
</organism>
<keyword evidence="2" id="KW-1185">Reference proteome</keyword>
<comment type="caution">
    <text evidence="1">The sequence shown here is derived from an EMBL/GenBank/DDBJ whole genome shotgun (WGS) entry which is preliminary data.</text>
</comment>
<sequence>VLSEQAWVHVMQWLHHFVPLGAQIRHIGKLASGVVVVEEGCASYGELSPECCIRDTAMGCEVAPQSRYPHPKCWAWGQRNSLRWLRL</sequence>
<evidence type="ECO:0000313" key="2">
    <source>
        <dbReference type="Proteomes" id="UP000823775"/>
    </source>
</evidence>
<dbReference type="EMBL" id="JACEIK010001812">
    <property type="protein sequence ID" value="MCD7472328.1"/>
    <property type="molecule type" value="Genomic_DNA"/>
</dbReference>
<name>A0ABS8TM96_DATST</name>
<reference evidence="1 2" key="1">
    <citation type="journal article" date="2021" name="BMC Genomics">
        <title>Datura genome reveals duplications of psychoactive alkaloid biosynthetic genes and high mutation rate following tissue culture.</title>
        <authorList>
            <person name="Rajewski A."/>
            <person name="Carter-House D."/>
            <person name="Stajich J."/>
            <person name="Litt A."/>
        </authorList>
    </citation>
    <scope>NUCLEOTIDE SEQUENCE [LARGE SCALE GENOMIC DNA]</scope>
    <source>
        <strain evidence="1">AR-01</strain>
    </source>
</reference>